<dbReference type="PRINTS" id="PR00500">
    <property type="entry name" value="POLYCYSTIN1"/>
</dbReference>
<dbReference type="InterPro" id="IPR001304">
    <property type="entry name" value="C-type_lectin-like"/>
</dbReference>
<feature type="transmembrane region" description="Helical" evidence="17">
    <location>
        <begin position="3784"/>
        <end position="3804"/>
    </location>
</feature>
<dbReference type="PANTHER" id="PTHR46730:SF3">
    <property type="entry name" value="POLYCYSTIN-1"/>
    <property type="match status" value="1"/>
</dbReference>
<evidence type="ECO:0000256" key="8">
    <source>
        <dbReference type="ARBA" id="ARBA00022737"/>
    </source>
</evidence>
<feature type="transmembrane region" description="Helical" evidence="17">
    <location>
        <begin position="3114"/>
        <end position="3135"/>
    </location>
</feature>
<evidence type="ECO:0000256" key="10">
    <source>
        <dbReference type="ARBA" id="ARBA00023069"/>
    </source>
</evidence>
<dbReference type="InterPro" id="IPR002859">
    <property type="entry name" value="PKD/REJ-like"/>
</dbReference>
<feature type="domain" description="PLAT" evidence="20">
    <location>
        <begin position="2951"/>
        <end position="3066"/>
    </location>
</feature>
<keyword evidence="13" id="KW-0325">Glycoprotein</keyword>
<evidence type="ECO:0000256" key="9">
    <source>
        <dbReference type="ARBA" id="ARBA00022989"/>
    </source>
</evidence>
<feature type="domain" description="PKD" evidence="19">
    <location>
        <begin position="926"/>
        <end position="993"/>
    </location>
</feature>
<evidence type="ECO:0000256" key="14">
    <source>
        <dbReference type="ARBA" id="ARBA00023273"/>
    </source>
</evidence>
<dbReference type="PROSITE" id="PS50093">
    <property type="entry name" value="PKD"/>
    <property type="match status" value="11"/>
</dbReference>
<keyword evidence="6 17" id="KW-0812">Transmembrane</keyword>
<feature type="domain" description="PKD" evidence="19">
    <location>
        <begin position="190"/>
        <end position="222"/>
    </location>
</feature>
<feature type="transmembrane region" description="Helical" evidence="17">
    <location>
        <begin position="3430"/>
        <end position="3449"/>
    </location>
</feature>
<sequence>LFNLSEINLSWNPFVCDCKLSWLPRWVEDRKVKVIQASDTRCTHPPEVANLSLFDVLPLLCAKSQYITCLTSNHTEGAELVIVFTSVHSGNLTEETCGALCYAEDQEYGGFSTQGQCLCGTARGTNSSSGCLPFCTEHLSGQDCDGPSLVPSPFQAQVPVSFTGLQPRYSLHQAVLFNVSIPIAVSTLLWEFGDQTEVLNTTGNAAVHMYALPGQYNVTATIFVGTKVLHVQAEIEVVASPQQLELQCPSLVKTNESLDIQIRNRGGTGLTVLYGITAEAGELAVHPMCPPDGLVFPGNNHCYQLVVEKAEWLEAQQHCQEHGNGELAFVSSPEIQSFLVAHVIRSLDVWIGFNDFASTGAQQRGEGFNLESCQNWLPGEPHPSNADHCVRMGPTGQCNTDLCMAKHSYVCEYKPKGVLLNAENFLVGDPVFDTHEGVKNVTEDVLSAPWQAVEVMVFPELAFRHEGYLSALEFVTQELHQPVQVRFQVHRPIDGEGEDDGNWTLLDCPPGFHWCHLTNLCSSLNNCCNMTECASSSLASSSAPVSLQHNESQLSYELIEEFFFTIPAGPSSQYLVTFQKEDIFVRAEDVFSIQHDADLGLLLQCQPSTTSPYRTSVLSMNSSEWALGLSDGFIGATWINNTVCSLRVRYAEEQLVPVISPHNAGLEHPGRYTVRASVDNGVFSANLSCSFWVTSWVSGLRVIHPAPQGGRVYLPSNHTTLVVKLSSGLNATASWLGDNRTFPFEGSCPAAVKLLTADCARETNDTWFAVVSLSGLREGVSTHVLVAENAVSSQNVTVTVKVEEPIRGLRATPDPESRVLLNTRSYIPVMEAGSDVTFRWTVDDKPSFTFYNVVFNVIYQSPAVYKLSLTASNHVSNFTVNYNVTVEMMNKMKNLTVLGVLPVLPQNSTVELTARVQIDSAVDALWDFGDGIQETYLFKPPYNKSFLVPDPSVHEVVIEHNVSHVYQDPGEYALVVIVSNQFENLTHLTPVHVYSYLIDVKMETEEDVLVVSRPVTFRADPLPSPYGVVYTWDFGDGSSVFTESQSTVTYSYPRRGVYNITVTANNTISSVETVECYQVFEEITGLRVSADEAAELGASVTINASVQTGDSITWIFDMGDGTVLRSQVPVVEHVYIKDINCTVNVTAVNPVNSVSQTVRVRIFVLEVLKIEPTSCILEHPDVQLTAYVTGNPDEYIFDWTFGDGSSNVTISGDPVVMHNFTRSGTFPLSLTLSSRFNKAHYFTSVCVEPEIVNVTLLLSKQFIRLGEESSFQVSAVPLYQYRYRWDFGNNESTRSSGTEVTYTYKNTGVFLVTVTVSNNVSFNNDTAFVEVQEPVGVAKIEYNGTSVLELNQIYLFSASMNGTKVSYCWDFGDGTTQPGQIATHSYNNTGHYTISVMGRNDVSFNETIIDVEVKRRLHGLTINASRTVVPLNGSVSFVATLAAGSAIRYSWILCDRCTPIQGSSTISYTFRSVGTFNVIVTAENKISSLQDSIYVYVLEQIEGLQVASSDLVEDIYFPTNKTLHLQAVVREGTNISYSWVAQRDGNAVQTFTGKTFSLSILEAGNYTVYLKATNMLGCATANRTLEFIESIGLLKPYAFPNPVAINASVNISTTITSGTGITYIWYLEDGFSPVTSEPFIIHSFQSPGVIEVVIGAENKLDSTNATICIWVEEVIGGLSIGTAELDCRYVSSGSTVVFEGELQQGTEVTWLWEVPNGTLTGQSVAVMFPTAGFYTVYLNASNDISWALASRNISVLDRIQGLEVLASKKVVEPGEQVTFVIRMLSGTSVSYLVSISGDYSVVLNGSKYTHEFTKSGDYLVTVTVQNQISIAHAQVLISVLEAIRNVRLLNCCEEGIPTGMEKSFSAQVESGSRVSFSWQFSLWKERGQSVVTVAGESVSYTPEAAGLLEIHLNAFNDLGGINITRTIQVQDPIVQVSLTASNAFVNRTALFEAVVVPSSRSVEFLWTFGDGSSTQMTRVAVANYSYLSPGDYLVEVNATNLISFFIAHLTVTVKVLECEEPEVELALPPQVVMKRSQRNYLEAQIDLRGCIKYQTEHLWEIYRAPSCMNLDDSSRIRLPNVDVNRPQLVIPKLALEVGNYCFIFIVSFGDTPLSKSIFANVTVIPSKLVPIIDGGSYRVWSNTQDLILDGEKSYDPNLDDGEQTPLLYDWSCTFSSKQSSAAGCSLNFSAKEGIVTISKAVLEADVEYTFDLTVRKEGMSPEATNQTVFIKRGGVPIVSLECVSCKAQSVYEVSKSSYVYLEGTCQNCHNDSKLGRWAAHSFKNKSLILDKKTTSTGDTGMNLVLRQGALKDGEGYTFTLHITDLTTGEEGFASIDLLPNQPPVGGSCRLSPKGPLRALMAKVHFECSGWRDTEDTEGPLVYILLASRCRAGHYHEFCVYKGSRAEHSAFLPPGFHESGFVVSVSVLVQDQLGATVVAINRSMEIGLPEGFPSLSHWLYNQTDTVLQGLVKQGDPQQVIEYSLALITILNEYERSMLLESETGNEFELRTWTRNNITETLNSLKVNTVDDIQQISAALAQCTVLRRQLFTTSSVCTFISLLAGDLIHLVNTASQESKPQELLADSHNLLLAPKAYNLSSSLMRILMKSRVLNEEPLELVGGEIKATGKRSDPFNLLCYENTPNCQFSIPQAFNTTLSNLTDVIQVMFQVDSNPFPFGYISNYTVSTKVASMEFQTHNGVQIPIGSLDSEKAITVMVSNNTDADNLSAGTEVIEARTSVNLIVTMESNNREAGLHFQLTYRVLNDHYIASEPEPFIMAYLHHEPEPNEHNCSASKKIGLDALAGSDHKLYTFFTSPRTDDTIQKYYFNITNHFSWSPVEVTLGLYTSLCQYFSEQEKRWKTEGIIPLEETRPDQAVCLTQHLTAFGASLFVPPNSVQFIFPAPGPGLNYIVLLTCAVCFVTYSVAALIVHKLDMIDINRVGVIPFCGKNGLYKYEILVKTGWGRGSGTTAHVGIALYGVDNKSGHRHLDGENAFHRNSLDVFQIATERSLGSIWRIRIWHDNKGLSPSWYLQHVIVRDLQSSKSYFFLVNDWLSVESEENDGMVEKEVYAASETELRSFSRIFIAELQRGFFEKHVWLSMWDRPPRSRFTRVQRATCCSLLIFLFLCANAVWYGVVGNVHLSNGAVSNLIPVNVDTVAVGLVSSVVVYPLYLVILFLFRMARGKVRRRSNQQSLEIDNYLDSSILDSSFPTFPGLRAEVTCFPSKSWTGCMDLLVRWPSSEALLSWPDLLSDPSIMGNTIQKLKRGRASRHLGLEAPLATEEDSLSLGVHQGQPRYFSASGGFQSTSVPACLLQSQQWHGLPISPLCLGRSSVFGEKVETVMMQKLNDKGQSMAAPPREVSRSAKSTWTGTRAAGLCQCQGREGGDVQEKGLSKRLLPPWCSYLAHGISLLLFATSTGVSVWIGVGFSSSVALMWLISGIFSFLASFLVWEPLKVLLEALYFSLVAKRLHPEEDDTLVEHPFVEHVSEKISKVRPPQGFALFQAKEEARKVKLLHRMLKNFLIYMMFLLVILLTNYGDASRNSRAFLLQSSIKQQLGSNEFLRIKRSDQFWVWMSQVFLPYLYNNQSGQESYSTTLGTARLRQLRLQEGRWARGHGSAVTGFSTADYTAGWKRAAVNVTAAWSYSPPDLTGVWYWGYISFYDSSGYVQELGASLEESRAQLNFLQQHTWIDNMSRAVFVELMQYNPSVDLHAAITLQLEFLGAGQAIAAITISPFPLLRLSGGVTLQLLMMVSVFLMMFVVYFVVSESLSIKKEGRAYFTLWGNYGQWVFILLTTCTVVVHLSQATLADQQWLKYLNNRKGFTNFYQVAFLNTVFSTLAASLLFLLTVQAAQQLRFVRQWSVFGKTFQKSAKELTAAGLAFAVLILAYAQLGFLVTTCRPRLAECVNLRPCLPESSGLCYLFCTSYIILEVWIVLRLFTVVLIYSYREMHFELYRPAFEPQDYEMVELFVRRLKMWMGFSKAKEFRHKVRFEGMEPLPSRDSSDSKSFRGPTPSAASDSSRASTSSSQLDGLSLVLSTRDSLEVDADIQRLLSLFEMLLAQFDRVNQVTEDVYRIEHQLEGSQSRPGEGCAGYGQRAENPCWGRAVLKSCLFC</sequence>
<dbReference type="InterPro" id="IPR001024">
    <property type="entry name" value="PLAT/LH2_dom"/>
</dbReference>
<dbReference type="InterPro" id="IPR022409">
    <property type="entry name" value="PKD/Chitinase_dom"/>
</dbReference>
<dbReference type="Pfam" id="PF20519">
    <property type="entry name" value="Polycystin_dom"/>
    <property type="match status" value="1"/>
</dbReference>
<evidence type="ECO:0000256" key="6">
    <source>
        <dbReference type="ARBA" id="ARBA00022692"/>
    </source>
</evidence>
<feature type="domain" description="PKD" evidence="19">
    <location>
        <begin position="1592"/>
        <end position="1678"/>
    </location>
</feature>
<evidence type="ECO:0000256" key="16">
    <source>
        <dbReference type="SAM" id="MobiDB-lite"/>
    </source>
</evidence>
<feature type="domain" description="PKD" evidence="19">
    <location>
        <begin position="1703"/>
        <end position="1755"/>
    </location>
</feature>
<keyword evidence="8" id="KW-0677">Repeat</keyword>
<dbReference type="Pfam" id="PF00801">
    <property type="entry name" value="PKD"/>
    <property type="match status" value="13"/>
</dbReference>
<dbReference type="NCBIfam" id="TIGR00864">
    <property type="entry name" value="PCC"/>
    <property type="match status" value="1"/>
</dbReference>
<dbReference type="InterPro" id="IPR036392">
    <property type="entry name" value="PLAT/LH2_dom_sf"/>
</dbReference>
<dbReference type="PROSITE" id="PS51212">
    <property type="entry name" value="WSC"/>
    <property type="match status" value="1"/>
</dbReference>
<dbReference type="SMART" id="SM00034">
    <property type="entry name" value="CLECT"/>
    <property type="match status" value="1"/>
</dbReference>
<dbReference type="GO" id="GO:0005261">
    <property type="term" value="F:monoatomic cation channel activity"/>
    <property type="evidence" value="ECO:0007669"/>
    <property type="project" value="TreeGrafter"/>
</dbReference>
<dbReference type="CDD" id="cd00146">
    <property type="entry name" value="PKD"/>
    <property type="match status" value="9"/>
</dbReference>
<dbReference type="Pfam" id="PF00059">
    <property type="entry name" value="Lectin_C"/>
    <property type="match status" value="1"/>
</dbReference>
<dbReference type="InterPro" id="IPR014010">
    <property type="entry name" value="REJ_dom"/>
</dbReference>
<keyword evidence="5" id="KW-0433">Leucine-rich repeat</keyword>
<keyword evidence="25" id="KW-1185">Reference proteome</keyword>
<dbReference type="InterPro" id="IPR002889">
    <property type="entry name" value="WSC_carb-bd"/>
</dbReference>
<feature type="domain" description="PKD" evidence="19">
    <location>
        <begin position="1283"/>
        <end position="1338"/>
    </location>
</feature>
<feature type="domain" description="PKD" evidence="19">
    <location>
        <begin position="1107"/>
        <end position="1164"/>
    </location>
</feature>
<evidence type="ECO:0000256" key="12">
    <source>
        <dbReference type="ARBA" id="ARBA00023157"/>
    </source>
</evidence>
<keyword evidence="7" id="KW-0732">Signal</keyword>
<feature type="transmembrane region" description="Helical" evidence="17">
    <location>
        <begin position="3402"/>
        <end position="3424"/>
    </location>
</feature>
<dbReference type="InterPro" id="IPR057244">
    <property type="entry name" value="GAIN_B"/>
</dbReference>
<dbReference type="SMART" id="SM00308">
    <property type="entry name" value="LH2"/>
    <property type="match status" value="1"/>
</dbReference>
<organism evidence="24 25">
    <name type="scientific">Buteo japonicus</name>
    <dbReference type="NCBI Taxonomy" id="224669"/>
    <lineage>
        <taxon>Eukaryota</taxon>
        <taxon>Metazoa</taxon>
        <taxon>Chordata</taxon>
        <taxon>Craniata</taxon>
        <taxon>Vertebrata</taxon>
        <taxon>Euteleostomi</taxon>
        <taxon>Archelosauria</taxon>
        <taxon>Archosauria</taxon>
        <taxon>Dinosauria</taxon>
        <taxon>Saurischia</taxon>
        <taxon>Theropoda</taxon>
        <taxon>Coelurosauria</taxon>
        <taxon>Aves</taxon>
        <taxon>Neognathae</taxon>
        <taxon>Neoaves</taxon>
        <taxon>Telluraves</taxon>
        <taxon>Accipitrimorphae</taxon>
        <taxon>Accipitriformes</taxon>
        <taxon>Accipitridae</taxon>
        <taxon>Accipitrinae</taxon>
        <taxon>Buteo</taxon>
    </lineage>
</organism>
<dbReference type="SUPFAM" id="SSF49299">
    <property type="entry name" value="PKD domain"/>
    <property type="match status" value="13"/>
</dbReference>
<reference evidence="24" key="2">
    <citation type="submission" date="2025-09" db="UniProtKB">
        <authorList>
            <consortium name="Ensembl"/>
        </authorList>
    </citation>
    <scope>IDENTIFICATION</scope>
</reference>
<dbReference type="PROSITE" id="PS50221">
    <property type="entry name" value="GAIN_B"/>
    <property type="match status" value="1"/>
</dbReference>
<evidence type="ECO:0000259" key="19">
    <source>
        <dbReference type="PROSITE" id="PS50093"/>
    </source>
</evidence>
<protein>
    <submittedName>
        <fullName evidence="24">Polycystin 1, transient receptor potential channel interacting</fullName>
    </submittedName>
</protein>
<dbReference type="Gene3D" id="2.60.60.20">
    <property type="entry name" value="PLAT/LH2 domain"/>
    <property type="match status" value="1"/>
</dbReference>
<comment type="subcellular location">
    <subcellularLocation>
        <location evidence="2">Cell membrane</location>
        <topology evidence="2">Multi-pass membrane protein</topology>
    </subcellularLocation>
    <subcellularLocation>
        <location evidence="1">Cell projection</location>
        <location evidence="1">Cilium</location>
    </subcellularLocation>
</comment>
<dbReference type="InterPro" id="IPR046791">
    <property type="entry name" value="Polycystin_dom"/>
</dbReference>
<feature type="domain" description="PKD" evidence="19">
    <location>
        <begin position="1932"/>
        <end position="2015"/>
    </location>
</feature>
<dbReference type="InterPro" id="IPR035986">
    <property type="entry name" value="PKD_dom_sf"/>
</dbReference>
<evidence type="ECO:0000256" key="5">
    <source>
        <dbReference type="ARBA" id="ARBA00022614"/>
    </source>
</evidence>
<dbReference type="Ensembl" id="ENSBJAT00000007200.1">
    <property type="protein sequence ID" value="ENSBJAP00000006995.1"/>
    <property type="gene ID" value="ENSBJAG00000004676.1"/>
</dbReference>
<feature type="transmembrane region" description="Helical" evidence="17">
    <location>
        <begin position="3914"/>
        <end position="3945"/>
    </location>
</feature>
<evidence type="ECO:0000259" key="20">
    <source>
        <dbReference type="PROSITE" id="PS50095"/>
    </source>
</evidence>
<feature type="compositionally biased region" description="Low complexity" evidence="16">
    <location>
        <begin position="4013"/>
        <end position="4025"/>
    </location>
</feature>
<keyword evidence="4" id="KW-1003">Cell membrane</keyword>
<dbReference type="Pfam" id="PF08016">
    <property type="entry name" value="PKD_channel"/>
    <property type="match status" value="1"/>
</dbReference>
<dbReference type="GO" id="GO:0005929">
    <property type="term" value="C:cilium"/>
    <property type="evidence" value="ECO:0007669"/>
    <property type="project" value="UniProtKB-SubCell"/>
</dbReference>
<evidence type="ECO:0000256" key="11">
    <source>
        <dbReference type="ARBA" id="ARBA00023136"/>
    </source>
</evidence>
<dbReference type="Gene3D" id="3.80.10.10">
    <property type="entry name" value="Ribonuclease Inhibitor"/>
    <property type="match status" value="1"/>
</dbReference>
<dbReference type="InterPro" id="IPR000434">
    <property type="entry name" value="PC1"/>
</dbReference>
<dbReference type="SUPFAM" id="SSF49723">
    <property type="entry name" value="Lipase/lipooxygenase domain (PLAT/LH2 domain)"/>
    <property type="match status" value="1"/>
</dbReference>
<evidence type="ECO:0000256" key="13">
    <source>
        <dbReference type="ARBA" id="ARBA00023180"/>
    </source>
</evidence>
<keyword evidence="9 17" id="KW-1133">Transmembrane helix</keyword>
<feature type="transmembrane region" description="Helical" evidence="17">
    <location>
        <begin position="3873"/>
        <end position="3894"/>
    </location>
</feature>
<dbReference type="Gene3D" id="2.60.40.10">
    <property type="entry name" value="Immunoglobulins"/>
    <property type="match status" value="9"/>
</dbReference>
<dbReference type="InterPro" id="IPR013122">
    <property type="entry name" value="PKD1_2_channel"/>
</dbReference>
<feature type="transmembrane region" description="Helical" evidence="17">
    <location>
        <begin position="2906"/>
        <end position="2928"/>
    </location>
</feature>
<dbReference type="InterPro" id="IPR006228">
    <property type="entry name" value="Polycystin_cat"/>
</dbReference>
<feature type="domain" description="PKD" evidence="19">
    <location>
        <begin position="1181"/>
        <end position="1254"/>
    </location>
</feature>
<evidence type="ECO:0000256" key="4">
    <source>
        <dbReference type="ARBA" id="ARBA00022475"/>
    </source>
</evidence>
<dbReference type="InterPro" id="IPR013783">
    <property type="entry name" value="Ig-like_fold"/>
</dbReference>
<dbReference type="Pfam" id="PF01477">
    <property type="entry name" value="PLAT"/>
    <property type="match status" value="1"/>
</dbReference>
<evidence type="ECO:0000256" key="3">
    <source>
        <dbReference type="ARBA" id="ARBA00007200"/>
    </source>
</evidence>
<dbReference type="InterPro" id="IPR042060">
    <property type="entry name" value="PLAT_polycystin1"/>
</dbReference>
<feature type="transmembrane region" description="Helical" evidence="17">
    <location>
        <begin position="3155"/>
        <end position="3177"/>
    </location>
</feature>
<feature type="domain" description="GAIN-B" evidence="21">
    <location>
        <begin position="2702"/>
        <end position="2896"/>
    </location>
</feature>
<dbReference type="InterPro" id="IPR000601">
    <property type="entry name" value="PKD_dom"/>
</dbReference>
<dbReference type="InterPro" id="IPR016187">
    <property type="entry name" value="CTDL_fold"/>
</dbReference>
<evidence type="ECO:0000313" key="25">
    <source>
        <dbReference type="Proteomes" id="UP000694555"/>
    </source>
</evidence>
<dbReference type="InterPro" id="IPR016186">
    <property type="entry name" value="C-type_lectin-like/link_sf"/>
</dbReference>
<dbReference type="PROSITE" id="PS50095">
    <property type="entry name" value="PLAT"/>
    <property type="match status" value="1"/>
</dbReference>
<dbReference type="Pfam" id="PF02010">
    <property type="entry name" value="REJ"/>
    <property type="match status" value="1"/>
</dbReference>
<dbReference type="FunFam" id="2.60.60.20:FF:000012">
    <property type="entry name" value="polycystin-1 isoform X2"/>
    <property type="match status" value="1"/>
</dbReference>
<dbReference type="Gene3D" id="3.10.100.10">
    <property type="entry name" value="Mannose-Binding Protein A, subunit A"/>
    <property type="match status" value="1"/>
</dbReference>
<proteinExistence type="inferred from homology"/>
<dbReference type="CDD" id="cd00037">
    <property type="entry name" value="CLECT"/>
    <property type="match status" value="1"/>
</dbReference>
<feature type="domain" description="C-type lectin" evidence="18">
    <location>
        <begin position="298"/>
        <end position="412"/>
    </location>
</feature>
<evidence type="ECO:0000259" key="23">
    <source>
        <dbReference type="PROSITE" id="PS51212"/>
    </source>
</evidence>
<feature type="region of interest" description="Disordered" evidence="16">
    <location>
        <begin position="3995"/>
        <end position="4025"/>
    </location>
</feature>
<feature type="domain" description="PKD" evidence="19">
    <location>
        <begin position="831"/>
        <end position="887"/>
    </location>
</feature>
<dbReference type="SUPFAM" id="SSF56436">
    <property type="entry name" value="C-type lectin-like"/>
    <property type="match status" value="1"/>
</dbReference>
<feature type="domain" description="PKD" evidence="19">
    <location>
        <begin position="1011"/>
        <end position="1073"/>
    </location>
</feature>
<dbReference type="InterPro" id="IPR000483">
    <property type="entry name" value="Cys-rich_flank_reg_C"/>
</dbReference>
<reference evidence="24" key="1">
    <citation type="submission" date="2025-08" db="UniProtKB">
        <authorList>
            <consortium name="Ensembl"/>
        </authorList>
    </citation>
    <scope>IDENTIFICATION</scope>
</reference>
<comment type="caution">
    <text evidence="15">Lacks conserved residue(s) required for the propagation of feature annotation.</text>
</comment>
<keyword evidence="12" id="KW-1015">Disulfide bond</keyword>
<evidence type="ECO:0000256" key="15">
    <source>
        <dbReference type="PROSITE-ProRule" id="PRU00152"/>
    </source>
</evidence>
<feature type="domain" description="REJ" evidence="22">
    <location>
        <begin position="2018"/>
        <end position="2673"/>
    </location>
</feature>
<evidence type="ECO:0000313" key="24">
    <source>
        <dbReference type="Ensembl" id="ENSBJAP00000006995.1"/>
    </source>
</evidence>
<feature type="domain" description="WSC" evidence="23">
    <location>
        <begin position="63"/>
        <end position="156"/>
    </location>
</feature>
<feature type="domain" description="PKD" evidence="19">
    <location>
        <begin position="1356"/>
        <end position="1413"/>
    </location>
</feature>
<dbReference type="InterPro" id="IPR032675">
    <property type="entry name" value="LRR_dom_sf"/>
</dbReference>
<dbReference type="SMART" id="SM00089">
    <property type="entry name" value="PKD"/>
    <property type="match status" value="15"/>
</dbReference>
<dbReference type="SUPFAM" id="SSF52058">
    <property type="entry name" value="L domain-like"/>
    <property type="match status" value="1"/>
</dbReference>
<name>A0A8C0ATV1_9AVES</name>
<feature type="transmembrane region" description="Helical" evidence="17">
    <location>
        <begin position="3743"/>
        <end position="3764"/>
    </location>
</feature>
<dbReference type="PROSITE" id="PS50041">
    <property type="entry name" value="C_TYPE_LECTIN_2"/>
    <property type="match status" value="1"/>
</dbReference>
<feature type="transmembrane region" description="Helical" evidence="17">
    <location>
        <begin position="3824"/>
        <end position="3847"/>
    </location>
</feature>
<keyword evidence="11 17" id="KW-0472">Membrane</keyword>
<dbReference type="InterPro" id="IPR000203">
    <property type="entry name" value="GPS"/>
</dbReference>
<feature type="transmembrane region" description="Helical" evidence="17">
    <location>
        <begin position="3517"/>
        <end position="3536"/>
    </location>
</feature>
<evidence type="ECO:0000259" key="21">
    <source>
        <dbReference type="PROSITE" id="PS50221"/>
    </source>
</evidence>
<keyword evidence="14" id="KW-0966">Cell projection</keyword>
<dbReference type="SMART" id="SM00303">
    <property type="entry name" value="GPS"/>
    <property type="match status" value="1"/>
</dbReference>
<evidence type="ECO:0000259" key="22">
    <source>
        <dbReference type="PROSITE" id="PS51111"/>
    </source>
</evidence>
<comment type="similarity">
    <text evidence="3">Belongs to the polycystin family.</text>
</comment>
<dbReference type="Proteomes" id="UP000694555">
    <property type="component" value="Unplaced"/>
</dbReference>
<evidence type="ECO:0000256" key="1">
    <source>
        <dbReference type="ARBA" id="ARBA00004138"/>
    </source>
</evidence>
<accession>A0A8C0ATV1</accession>
<dbReference type="PROSITE" id="PS51111">
    <property type="entry name" value="REJ"/>
    <property type="match status" value="1"/>
</dbReference>
<dbReference type="GO" id="GO:0006816">
    <property type="term" value="P:calcium ion transport"/>
    <property type="evidence" value="ECO:0007669"/>
    <property type="project" value="TreeGrafter"/>
</dbReference>
<dbReference type="PANTHER" id="PTHR46730">
    <property type="entry name" value="POLYCYSTIN-1"/>
    <property type="match status" value="1"/>
</dbReference>
<dbReference type="GO" id="GO:0005886">
    <property type="term" value="C:plasma membrane"/>
    <property type="evidence" value="ECO:0007669"/>
    <property type="project" value="UniProtKB-SubCell"/>
</dbReference>
<dbReference type="SMART" id="SM00082">
    <property type="entry name" value="LRRCT"/>
    <property type="match status" value="1"/>
</dbReference>
<evidence type="ECO:0000256" key="2">
    <source>
        <dbReference type="ARBA" id="ARBA00004651"/>
    </source>
</evidence>
<dbReference type="CDD" id="cd01752">
    <property type="entry name" value="PLAT_polycystin"/>
    <property type="match status" value="1"/>
</dbReference>
<keyword evidence="10" id="KW-0969">Cilium</keyword>
<evidence type="ECO:0000256" key="17">
    <source>
        <dbReference type="SAM" id="Phobius"/>
    </source>
</evidence>
<evidence type="ECO:0000259" key="18">
    <source>
        <dbReference type="PROSITE" id="PS50041"/>
    </source>
</evidence>
<dbReference type="FunFam" id="2.60.40.10:FF:000825">
    <property type="entry name" value="Polycystin 1, transient receptor potential channel interacting"/>
    <property type="match status" value="1"/>
</dbReference>
<evidence type="ECO:0000256" key="7">
    <source>
        <dbReference type="ARBA" id="ARBA00022729"/>
    </source>
</evidence>